<keyword evidence="1" id="KW-1133">Transmembrane helix</keyword>
<organism evidence="2 3">
    <name type="scientific">Gimesia panareensis</name>
    <dbReference type="NCBI Taxonomy" id="2527978"/>
    <lineage>
        <taxon>Bacteria</taxon>
        <taxon>Pseudomonadati</taxon>
        <taxon>Planctomycetota</taxon>
        <taxon>Planctomycetia</taxon>
        <taxon>Planctomycetales</taxon>
        <taxon>Planctomycetaceae</taxon>
        <taxon>Gimesia</taxon>
    </lineage>
</organism>
<evidence type="ECO:0000313" key="3">
    <source>
        <dbReference type="Proteomes" id="UP000315647"/>
    </source>
</evidence>
<keyword evidence="3" id="KW-1185">Reference proteome</keyword>
<dbReference type="EMBL" id="CP037421">
    <property type="protein sequence ID" value="QDT29788.1"/>
    <property type="molecule type" value="Genomic_DNA"/>
</dbReference>
<proteinExistence type="predicted"/>
<evidence type="ECO:0000313" key="2">
    <source>
        <dbReference type="EMBL" id="QDT29788.1"/>
    </source>
</evidence>
<evidence type="ECO:0000256" key="1">
    <source>
        <dbReference type="SAM" id="Phobius"/>
    </source>
</evidence>
<feature type="transmembrane region" description="Helical" evidence="1">
    <location>
        <begin position="293"/>
        <end position="315"/>
    </location>
</feature>
<sequence>MIPVPGARLKQILLESLILKSVRNQTYRGINAERSDDVRSEPITVESQVSLLNLKQGNGSIVFVFMHLHVFSNRDFETMTGTLDAPLQVSVIDCVEEFDDLGFVNSVIERLRIKIQSHLENAPEYFKSANLETKLTKCTARHFPNEIRWDIETETSGTINQKEFIVNSRSHGSAAEFREHFSTNIVSVASHLATDVKNLMTKDYDYEEDFVHAGDHKQVKDAIFDVTQNILETIDKHVDRQPGNFNKRWKRIQTSRWFIAGFVFLATIFYPALVNQFFNKWAKNQEEVLHASLLYSVFMTTCVFLLVHSWGYLIMPKQFFLVETAGQRALKNSGTSSILILKLVVVTLMGLLLLLLAFCGYALFLMVFE</sequence>
<dbReference type="Proteomes" id="UP000315647">
    <property type="component" value="Chromosome"/>
</dbReference>
<dbReference type="RefSeq" id="WP_145451727.1">
    <property type="nucleotide sequence ID" value="NZ_CP037421.1"/>
</dbReference>
<protein>
    <submittedName>
        <fullName evidence="2">Uncharacterized protein</fullName>
    </submittedName>
</protein>
<feature type="transmembrane region" description="Helical" evidence="1">
    <location>
        <begin position="336"/>
        <end position="364"/>
    </location>
</feature>
<feature type="transmembrane region" description="Helical" evidence="1">
    <location>
        <begin position="257"/>
        <end position="273"/>
    </location>
</feature>
<keyword evidence="1" id="KW-0812">Transmembrane</keyword>
<keyword evidence="1" id="KW-0472">Membrane</keyword>
<name>A0A517QDT0_9PLAN</name>
<gene>
    <name evidence="2" type="ORF">Enr10x_51440</name>
</gene>
<accession>A0A517QDT0</accession>
<dbReference type="AlphaFoldDB" id="A0A517QDT0"/>
<reference evidence="2 3" key="1">
    <citation type="submission" date="2019-03" db="EMBL/GenBank/DDBJ databases">
        <title>Deep-cultivation of Planctomycetes and their phenomic and genomic characterization uncovers novel biology.</title>
        <authorList>
            <person name="Wiegand S."/>
            <person name="Jogler M."/>
            <person name="Boedeker C."/>
            <person name="Pinto D."/>
            <person name="Vollmers J."/>
            <person name="Rivas-Marin E."/>
            <person name="Kohn T."/>
            <person name="Peeters S.H."/>
            <person name="Heuer A."/>
            <person name="Rast P."/>
            <person name="Oberbeckmann S."/>
            <person name="Bunk B."/>
            <person name="Jeske O."/>
            <person name="Meyerdierks A."/>
            <person name="Storesund J.E."/>
            <person name="Kallscheuer N."/>
            <person name="Luecker S."/>
            <person name="Lage O.M."/>
            <person name="Pohl T."/>
            <person name="Merkel B.J."/>
            <person name="Hornburger P."/>
            <person name="Mueller R.-W."/>
            <person name="Bruemmer F."/>
            <person name="Labrenz M."/>
            <person name="Spormann A.M."/>
            <person name="Op den Camp H."/>
            <person name="Overmann J."/>
            <person name="Amann R."/>
            <person name="Jetten M.S.M."/>
            <person name="Mascher T."/>
            <person name="Medema M.H."/>
            <person name="Devos D.P."/>
            <person name="Kaster A.-K."/>
            <person name="Ovreas L."/>
            <person name="Rohde M."/>
            <person name="Galperin M.Y."/>
            <person name="Jogler C."/>
        </authorList>
    </citation>
    <scope>NUCLEOTIDE SEQUENCE [LARGE SCALE GENOMIC DNA]</scope>
    <source>
        <strain evidence="2 3">Enr10</strain>
    </source>
</reference>